<keyword evidence="4" id="KW-1185">Reference proteome</keyword>
<comment type="subcellular location">
    <subcellularLocation>
        <location evidence="1">Nucleus</location>
    </subcellularLocation>
</comment>
<dbReference type="InterPro" id="IPR053164">
    <property type="entry name" value="IS1016-like_transposase"/>
</dbReference>
<gene>
    <name evidence="3" type="primary">X975_01565</name>
    <name evidence="3" type="ORF">TNCV_2291761</name>
</gene>
<evidence type="ECO:0000256" key="1">
    <source>
        <dbReference type="ARBA" id="ARBA00004123"/>
    </source>
</evidence>
<proteinExistence type="predicted"/>
<dbReference type="GO" id="GO:0015074">
    <property type="term" value="P:DNA integration"/>
    <property type="evidence" value="ECO:0007669"/>
    <property type="project" value="InterPro"/>
</dbReference>
<dbReference type="Pfam" id="PF01498">
    <property type="entry name" value="HTH_Tnp_Tc3_2"/>
    <property type="match status" value="1"/>
</dbReference>
<dbReference type="InterPro" id="IPR002492">
    <property type="entry name" value="Transposase_Tc1-like"/>
</dbReference>
<dbReference type="GO" id="GO:0006313">
    <property type="term" value="P:DNA transposition"/>
    <property type="evidence" value="ECO:0007669"/>
    <property type="project" value="InterPro"/>
</dbReference>
<dbReference type="PANTHER" id="PTHR47163:SF2">
    <property type="entry name" value="SI:DKEY-17M8.2"/>
    <property type="match status" value="1"/>
</dbReference>
<evidence type="ECO:0000313" key="3">
    <source>
        <dbReference type="EMBL" id="GFX96288.1"/>
    </source>
</evidence>
<evidence type="ECO:0000259" key="2">
    <source>
        <dbReference type="Pfam" id="PF01498"/>
    </source>
</evidence>
<dbReference type="AlphaFoldDB" id="A0A8X6V6I0"/>
<sequence>MESVLIKERDSGKLFLVAVHNRTQTLMEIITEWIEPGTTIIADCWKGYNHDVLTTEGFNHLTFNHSLIQIRADWNRGKHNGVADAVGVARSVVERLWNRLQETGNVRRRPGAGWPRATTSTDDRYIQLTARRNRTENATQLQRQLLLATGRRVSSQTVRNRLHEGGIYARRPMVCIPLTPRPRAARRRWAAEHRLGAT</sequence>
<dbReference type="EMBL" id="BMAU01021190">
    <property type="protein sequence ID" value="GFX96288.1"/>
    <property type="molecule type" value="Genomic_DNA"/>
</dbReference>
<organism evidence="3 4">
    <name type="scientific">Trichonephila clavipes</name>
    <name type="common">Golden silk orbweaver</name>
    <name type="synonym">Nephila clavipes</name>
    <dbReference type="NCBI Taxonomy" id="2585209"/>
    <lineage>
        <taxon>Eukaryota</taxon>
        <taxon>Metazoa</taxon>
        <taxon>Ecdysozoa</taxon>
        <taxon>Arthropoda</taxon>
        <taxon>Chelicerata</taxon>
        <taxon>Arachnida</taxon>
        <taxon>Araneae</taxon>
        <taxon>Araneomorphae</taxon>
        <taxon>Entelegynae</taxon>
        <taxon>Araneoidea</taxon>
        <taxon>Nephilidae</taxon>
        <taxon>Trichonephila</taxon>
    </lineage>
</organism>
<name>A0A8X6V6I0_TRICX</name>
<dbReference type="Proteomes" id="UP000887159">
    <property type="component" value="Unassembled WGS sequence"/>
</dbReference>
<evidence type="ECO:0000313" key="4">
    <source>
        <dbReference type="Proteomes" id="UP000887159"/>
    </source>
</evidence>
<reference evidence="3" key="1">
    <citation type="submission" date="2020-08" db="EMBL/GenBank/DDBJ databases">
        <title>Multicomponent nature underlies the extraordinary mechanical properties of spider dragline silk.</title>
        <authorList>
            <person name="Kono N."/>
            <person name="Nakamura H."/>
            <person name="Mori M."/>
            <person name="Yoshida Y."/>
            <person name="Ohtoshi R."/>
            <person name="Malay A.D."/>
            <person name="Moran D.A.P."/>
            <person name="Tomita M."/>
            <person name="Numata K."/>
            <person name="Arakawa K."/>
        </authorList>
    </citation>
    <scope>NUCLEOTIDE SEQUENCE</scope>
</reference>
<dbReference type="InterPro" id="IPR009057">
    <property type="entry name" value="Homeodomain-like_sf"/>
</dbReference>
<dbReference type="PANTHER" id="PTHR47163">
    <property type="entry name" value="DDE_TNP_IS1595 DOMAIN-CONTAINING PROTEIN"/>
    <property type="match status" value="1"/>
</dbReference>
<dbReference type="GO" id="GO:0003677">
    <property type="term" value="F:DNA binding"/>
    <property type="evidence" value="ECO:0007669"/>
    <property type="project" value="InterPro"/>
</dbReference>
<comment type="caution">
    <text evidence="3">The sequence shown here is derived from an EMBL/GenBank/DDBJ whole genome shotgun (WGS) entry which is preliminary data.</text>
</comment>
<feature type="domain" description="Transposase Tc1-like" evidence="2">
    <location>
        <begin position="123"/>
        <end position="194"/>
    </location>
</feature>
<dbReference type="GO" id="GO:0005634">
    <property type="term" value="C:nucleus"/>
    <property type="evidence" value="ECO:0007669"/>
    <property type="project" value="UniProtKB-SubCell"/>
</dbReference>
<dbReference type="SUPFAM" id="SSF46689">
    <property type="entry name" value="Homeodomain-like"/>
    <property type="match status" value="1"/>
</dbReference>
<protein>
    <submittedName>
        <fullName evidence="3">Transposable element Tcb2 transposase</fullName>
    </submittedName>
</protein>
<accession>A0A8X6V6I0</accession>